<dbReference type="EMBL" id="DPMF01000435">
    <property type="protein sequence ID" value="HCV83166.1"/>
    <property type="molecule type" value="Genomic_DNA"/>
</dbReference>
<evidence type="ECO:0000256" key="11">
    <source>
        <dbReference type="PIRSR" id="PIRSR005096-3"/>
    </source>
</evidence>
<dbReference type="RefSeq" id="WP_228252266.1">
    <property type="nucleotide sequence ID" value="NZ_CAJXAW010000049.1"/>
</dbReference>
<evidence type="ECO:0000256" key="2">
    <source>
        <dbReference type="ARBA" id="ARBA00005028"/>
    </source>
</evidence>
<comment type="cofactor">
    <cofactor evidence="1">
        <name>Ca(2+)</name>
        <dbReference type="ChEBI" id="CHEBI:29108"/>
    </cofactor>
</comment>
<dbReference type="GO" id="GO:0006006">
    <property type="term" value="P:glucose metabolic process"/>
    <property type="evidence" value="ECO:0007669"/>
    <property type="project" value="TreeGrafter"/>
</dbReference>
<protein>
    <recommendedName>
        <fullName evidence="8">Aldose 1-epimerase</fullName>
        <ecNumber evidence="8">5.1.3.3</ecNumber>
    </recommendedName>
</protein>
<dbReference type="PANTHER" id="PTHR10091:SF0">
    <property type="entry name" value="GALACTOSE MUTAROTASE"/>
    <property type="match status" value="1"/>
</dbReference>
<dbReference type="EC" id="5.1.3.3" evidence="8"/>
<comment type="pathway">
    <text evidence="2 8">Carbohydrate metabolism; hexose metabolism.</text>
</comment>
<gene>
    <name evidence="12" type="ORF">DGQ38_19180</name>
</gene>
<evidence type="ECO:0000313" key="13">
    <source>
        <dbReference type="Proteomes" id="UP000264330"/>
    </source>
</evidence>
<reference evidence="12 13" key="1">
    <citation type="journal article" date="2018" name="Nat. Biotechnol.">
        <title>A standardized bacterial taxonomy based on genome phylogeny substantially revises the tree of life.</title>
        <authorList>
            <person name="Parks D.H."/>
            <person name="Chuvochina M."/>
            <person name="Waite D.W."/>
            <person name="Rinke C."/>
            <person name="Skarshewski A."/>
            <person name="Chaumeil P.A."/>
            <person name="Hugenholtz P."/>
        </authorList>
    </citation>
    <scope>NUCLEOTIDE SEQUENCE [LARGE SCALE GENOMIC DNA]</scope>
    <source>
        <strain evidence="12">UBA9359</strain>
    </source>
</reference>
<dbReference type="InterPro" id="IPR047215">
    <property type="entry name" value="Galactose_mutarotase-like"/>
</dbReference>
<dbReference type="PIRSF" id="PIRSF005096">
    <property type="entry name" value="GALM"/>
    <property type="match status" value="1"/>
</dbReference>
<evidence type="ECO:0000256" key="10">
    <source>
        <dbReference type="PIRSR" id="PIRSR005096-2"/>
    </source>
</evidence>
<evidence type="ECO:0000256" key="9">
    <source>
        <dbReference type="PIRSR" id="PIRSR005096-1"/>
    </source>
</evidence>
<dbReference type="PANTHER" id="PTHR10091">
    <property type="entry name" value="ALDOSE-1-EPIMERASE"/>
    <property type="match status" value="1"/>
</dbReference>
<dbReference type="AlphaFoldDB" id="A0A3D5J7C8"/>
<dbReference type="InterPro" id="IPR011013">
    <property type="entry name" value="Gal_mutarotase_sf_dom"/>
</dbReference>
<name>A0A3D5J7C8_9FLAO</name>
<evidence type="ECO:0000256" key="5">
    <source>
        <dbReference type="ARBA" id="ARBA00022837"/>
    </source>
</evidence>
<feature type="active site" description="Proton acceptor" evidence="9">
    <location>
        <position position="305"/>
    </location>
</feature>
<dbReference type="GO" id="GO:0030246">
    <property type="term" value="F:carbohydrate binding"/>
    <property type="evidence" value="ECO:0007669"/>
    <property type="project" value="InterPro"/>
</dbReference>
<dbReference type="InterPro" id="IPR015443">
    <property type="entry name" value="Aldose_1-epimerase"/>
</dbReference>
<feature type="active site" description="Proton donor" evidence="9">
    <location>
        <position position="168"/>
    </location>
</feature>
<evidence type="ECO:0000256" key="4">
    <source>
        <dbReference type="ARBA" id="ARBA00011245"/>
    </source>
</evidence>
<dbReference type="InterPro" id="IPR014718">
    <property type="entry name" value="GH-type_carb-bd"/>
</dbReference>
<comment type="caution">
    <text evidence="12">The sequence shown here is derived from an EMBL/GenBank/DDBJ whole genome shotgun (WGS) entry which is preliminary data.</text>
</comment>
<feature type="binding site" evidence="11">
    <location>
        <begin position="168"/>
        <end position="170"/>
    </location>
    <ligand>
        <name>beta-D-galactose</name>
        <dbReference type="ChEBI" id="CHEBI:27667"/>
    </ligand>
</feature>
<dbReference type="UniPathway" id="UPA00242"/>
<comment type="catalytic activity">
    <reaction evidence="8">
        <text>alpha-D-glucose = beta-D-glucose</text>
        <dbReference type="Rhea" id="RHEA:10264"/>
        <dbReference type="ChEBI" id="CHEBI:15903"/>
        <dbReference type="ChEBI" id="CHEBI:17925"/>
        <dbReference type="EC" id="5.1.3.3"/>
    </reaction>
</comment>
<proteinExistence type="inferred from homology"/>
<feature type="binding site" evidence="11">
    <location>
        <begin position="71"/>
        <end position="72"/>
    </location>
    <ligand>
        <name>beta-D-galactose</name>
        <dbReference type="ChEBI" id="CHEBI:27667"/>
    </ligand>
</feature>
<dbReference type="Gene3D" id="2.70.98.10">
    <property type="match status" value="1"/>
</dbReference>
<dbReference type="InterPro" id="IPR008183">
    <property type="entry name" value="Aldose_1/G6P_1-epimerase"/>
</dbReference>
<accession>A0A3D5J7C8</accession>
<evidence type="ECO:0000313" key="12">
    <source>
        <dbReference type="EMBL" id="HCV83166.1"/>
    </source>
</evidence>
<evidence type="ECO:0000256" key="6">
    <source>
        <dbReference type="ARBA" id="ARBA00023235"/>
    </source>
</evidence>
<dbReference type="Proteomes" id="UP000264330">
    <property type="component" value="Unassembled WGS sequence"/>
</dbReference>
<feature type="binding site" evidence="10">
    <location>
        <position position="239"/>
    </location>
    <ligand>
        <name>beta-D-galactose</name>
        <dbReference type="ChEBI" id="CHEBI:27667"/>
    </ligand>
</feature>
<dbReference type="GO" id="GO:0004034">
    <property type="term" value="F:aldose 1-epimerase activity"/>
    <property type="evidence" value="ECO:0007669"/>
    <property type="project" value="UniProtKB-EC"/>
</dbReference>
<evidence type="ECO:0000256" key="8">
    <source>
        <dbReference type="PIRNR" id="PIRNR005096"/>
    </source>
</evidence>
<comment type="subunit">
    <text evidence="4">Monomer.</text>
</comment>
<evidence type="ECO:0000256" key="7">
    <source>
        <dbReference type="ARBA" id="ARBA00023277"/>
    </source>
</evidence>
<dbReference type="NCBIfam" id="NF008277">
    <property type="entry name" value="PRK11055.1"/>
    <property type="match status" value="1"/>
</dbReference>
<evidence type="ECO:0000256" key="3">
    <source>
        <dbReference type="ARBA" id="ARBA00006206"/>
    </source>
</evidence>
<dbReference type="CDD" id="cd09019">
    <property type="entry name" value="galactose_mutarotase_like"/>
    <property type="match status" value="1"/>
</dbReference>
<keyword evidence="5" id="KW-0106">Calcium</keyword>
<dbReference type="SUPFAM" id="SSF74650">
    <property type="entry name" value="Galactose mutarotase-like"/>
    <property type="match status" value="1"/>
</dbReference>
<dbReference type="Pfam" id="PF01263">
    <property type="entry name" value="Aldose_epim"/>
    <property type="match status" value="1"/>
</dbReference>
<organism evidence="12 13">
    <name type="scientific">Zunongwangia profunda</name>
    <dbReference type="NCBI Taxonomy" id="398743"/>
    <lineage>
        <taxon>Bacteria</taxon>
        <taxon>Pseudomonadati</taxon>
        <taxon>Bacteroidota</taxon>
        <taxon>Flavobacteriia</taxon>
        <taxon>Flavobacteriales</taxon>
        <taxon>Flavobacteriaceae</taxon>
        <taxon>Zunongwangia</taxon>
    </lineage>
</organism>
<keyword evidence="6 8" id="KW-0413">Isomerase</keyword>
<evidence type="ECO:0000256" key="1">
    <source>
        <dbReference type="ARBA" id="ARBA00001913"/>
    </source>
</evidence>
<comment type="similarity">
    <text evidence="3 8">Belongs to the aldose epimerase family.</text>
</comment>
<dbReference type="GO" id="GO:0033499">
    <property type="term" value="P:galactose catabolic process via UDP-galactose, Leloir pathway"/>
    <property type="evidence" value="ECO:0007669"/>
    <property type="project" value="TreeGrafter"/>
</dbReference>
<sequence length="345" mass="38543">MSIKTEQKIETYLLKNANGLKLHLINYGGRITNLEVPDRNGNFENVVLHLNTKDYLKSNPFIGALIGRYANRIANACFKLNGQSFRINNNEGTNCLHGGIGGFDAVFWTVKKLSDTKVLLTYDSPHLEMGFPGNLKVKVYYELTNANELKIDYYAVSDQATVINLTQHSYFNLTADFNKKITDHEVFINADAFLPTSGNIPTGEIRPVKDGVFDFRIPKRIGVAIDVNDDQLNTAGGYDHCFVLNRDHSDLTLAATAYDEGSGRFLEVFTTEPGMQFYTGNSLDGSLKIPNEPGNYEKRSGFCFETQHFPDSPNQPAFPSVVIKAGEEFSSTTVYQFSVKAREDK</sequence>
<keyword evidence="7 8" id="KW-0119">Carbohydrate metabolism</keyword>